<dbReference type="PANTHER" id="PTHR36966">
    <property type="entry name" value="REP-ASSOCIATED TYROSINE TRANSPOSASE"/>
    <property type="match status" value="1"/>
</dbReference>
<dbReference type="RefSeq" id="WP_057659205.1">
    <property type="nucleotide sequence ID" value="NZ_LDJL01000011.1"/>
</dbReference>
<dbReference type="STRING" id="344882.ABB29_11750"/>
<dbReference type="GO" id="GO:0043565">
    <property type="term" value="F:sequence-specific DNA binding"/>
    <property type="evidence" value="ECO:0007669"/>
    <property type="project" value="TreeGrafter"/>
</dbReference>
<dbReference type="GO" id="GO:0006313">
    <property type="term" value="P:DNA transposition"/>
    <property type="evidence" value="ECO:0007669"/>
    <property type="project" value="InterPro"/>
</dbReference>
<dbReference type="EMBL" id="LDJL01000011">
    <property type="protein sequence ID" value="KRG69091.1"/>
    <property type="molecule type" value="Genomic_DNA"/>
</dbReference>
<dbReference type="InterPro" id="IPR052715">
    <property type="entry name" value="RAYT_transposase"/>
</dbReference>
<dbReference type="GO" id="GO:0004803">
    <property type="term" value="F:transposase activity"/>
    <property type="evidence" value="ECO:0007669"/>
    <property type="project" value="InterPro"/>
</dbReference>
<evidence type="ECO:0000259" key="1">
    <source>
        <dbReference type="SMART" id="SM01321"/>
    </source>
</evidence>
<dbReference type="Gene3D" id="3.30.70.1290">
    <property type="entry name" value="Transposase IS200-like"/>
    <property type="match status" value="1"/>
</dbReference>
<protein>
    <recommendedName>
        <fullName evidence="1">Transposase IS200-like domain-containing protein</fullName>
    </recommendedName>
</protein>
<dbReference type="PANTHER" id="PTHR36966:SF1">
    <property type="entry name" value="REP-ASSOCIATED TYROSINE TRANSPOSASE"/>
    <property type="match status" value="1"/>
</dbReference>
<dbReference type="InterPro" id="IPR036515">
    <property type="entry name" value="Transposase_17_sf"/>
</dbReference>
<gene>
    <name evidence="2" type="ORF">ABB29_11750</name>
</gene>
<comment type="caution">
    <text evidence="2">The sequence shown here is derived from an EMBL/GenBank/DDBJ whole genome shotgun (WGS) entry which is preliminary data.</text>
</comment>
<organism evidence="2 3">
    <name type="scientific">Pseudoxanthomonas dokdonensis</name>
    <dbReference type="NCBI Taxonomy" id="344882"/>
    <lineage>
        <taxon>Bacteria</taxon>
        <taxon>Pseudomonadati</taxon>
        <taxon>Pseudomonadota</taxon>
        <taxon>Gammaproteobacteria</taxon>
        <taxon>Lysobacterales</taxon>
        <taxon>Lysobacteraceae</taxon>
        <taxon>Pseudoxanthomonas</taxon>
    </lineage>
</organism>
<dbReference type="AlphaFoldDB" id="A0A0R0CUX6"/>
<dbReference type="OrthoDB" id="9791101at2"/>
<sequence length="155" mass="17715">MSSPRLKIGRVSSPGNIYTVTTITAARRPLFQRAANAQVIIAGMRQCEVEQRLETLAYVVMPEHLHWMFELKADSLCGCVQAFKSRTAIATNAVMKTTGTVWQPGYYDHRLRSDEDLRIQARYLIDNPIRRGLVEAVDQYPFWACKWIANRQDLA</sequence>
<dbReference type="Proteomes" id="UP000052052">
    <property type="component" value="Unassembled WGS sequence"/>
</dbReference>
<keyword evidence="3" id="KW-1185">Reference proteome</keyword>
<evidence type="ECO:0000313" key="3">
    <source>
        <dbReference type="Proteomes" id="UP000052052"/>
    </source>
</evidence>
<proteinExistence type="predicted"/>
<dbReference type="SMART" id="SM01321">
    <property type="entry name" value="Y1_Tnp"/>
    <property type="match status" value="1"/>
</dbReference>
<evidence type="ECO:0000313" key="2">
    <source>
        <dbReference type="EMBL" id="KRG69091.1"/>
    </source>
</evidence>
<dbReference type="InterPro" id="IPR002686">
    <property type="entry name" value="Transposase_17"/>
</dbReference>
<dbReference type="NCBIfam" id="NF047646">
    <property type="entry name" value="REP_Tyr_transpos"/>
    <property type="match status" value="1"/>
</dbReference>
<dbReference type="Pfam" id="PF01797">
    <property type="entry name" value="Y1_Tnp"/>
    <property type="match status" value="1"/>
</dbReference>
<dbReference type="PATRIC" id="fig|344882.3.peg.716"/>
<name>A0A0R0CUX6_9GAMM</name>
<accession>A0A0R0CUX6</accession>
<dbReference type="SUPFAM" id="SSF143422">
    <property type="entry name" value="Transposase IS200-like"/>
    <property type="match status" value="1"/>
</dbReference>
<feature type="domain" description="Transposase IS200-like" evidence="1">
    <location>
        <begin position="13"/>
        <end position="127"/>
    </location>
</feature>
<reference evidence="2 3" key="1">
    <citation type="submission" date="2015-05" db="EMBL/GenBank/DDBJ databases">
        <title>Genome sequencing and analysis of members of genus Stenotrophomonas.</title>
        <authorList>
            <person name="Patil P.P."/>
            <person name="Midha S."/>
            <person name="Patil P.B."/>
        </authorList>
    </citation>
    <scope>NUCLEOTIDE SEQUENCE [LARGE SCALE GENOMIC DNA]</scope>
    <source>
        <strain evidence="2 3">DSM 21858</strain>
    </source>
</reference>